<keyword evidence="1" id="KW-0472">Membrane</keyword>
<keyword evidence="1" id="KW-1133">Transmembrane helix</keyword>
<feature type="transmembrane region" description="Helical" evidence="1">
    <location>
        <begin position="31"/>
        <end position="50"/>
    </location>
</feature>
<proteinExistence type="predicted"/>
<keyword evidence="1" id="KW-0812">Transmembrane</keyword>
<organism evidence="2 3">
    <name type="scientific">Paenibacillus alvei</name>
    <name type="common">Bacillus alvei</name>
    <dbReference type="NCBI Taxonomy" id="44250"/>
    <lineage>
        <taxon>Bacteria</taxon>
        <taxon>Bacillati</taxon>
        <taxon>Bacillota</taxon>
        <taxon>Bacilli</taxon>
        <taxon>Bacillales</taxon>
        <taxon>Paenibacillaceae</taxon>
        <taxon>Paenibacillus</taxon>
    </lineage>
</organism>
<evidence type="ECO:0000256" key="1">
    <source>
        <dbReference type="SAM" id="Phobius"/>
    </source>
</evidence>
<dbReference type="RefSeq" id="WP_138188552.1">
    <property type="nucleotide sequence ID" value="NZ_LS992241.1"/>
</dbReference>
<sequence length="72" mass="8368">MWISIGSIVIAAITFLSESSRMKRQQLSKERWVLLIMLLIAAGFGIALGMKMRIPNPMDWIMIMFKPLRRFL</sequence>
<evidence type="ECO:0000313" key="2">
    <source>
        <dbReference type="EMBL" id="SYX86707.1"/>
    </source>
</evidence>
<dbReference type="EMBL" id="LS992241">
    <property type="protein sequence ID" value="SYX86707.1"/>
    <property type="molecule type" value="Genomic_DNA"/>
</dbReference>
<accession>A0A383RHX2</accession>
<dbReference type="AlphaFoldDB" id="A0A383RHX2"/>
<dbReference type="Proteomes" id="UP000304148">
    <property type="component" value="Chromosome"/>
</dbReference>
<evidence type="ECO:0000313" key="3">
    <source>
        <dbReference type="Proteomes" id="UP000304148"/>
    </source>
</evidence>
<gene>
    <name evidence="2" type="ORF">PBLR_15133</name>
</gene>
<name>A0A383RHX2_PAEAL</name>
<reference evidence="3" key="1">
    <citation type="submission" date="2018-08" db="EMBL/GenBank/DDBJ databases">
        <authorList>
            <person name="Chevrot R."/>
        </authorList>
    </citation>
    <scope>NUCLEOTIDE SEQUENCE [LARGE SCALE GENOMIC DNA]</scope>
</reference>
<protein>
    <submittedName>
        <fullName evidence="2">Uncharacterized protein</fullName>
    </submittedName>
</protein>